<evidence type="ECO:0000313" key="2">
    <source>
        <dbReference type="EMBL" id="MVX56467.1"/>
    </source>
</evidence>
<evidence type="ECO:0000313" key="3">
    <source>
        <dbReference type="Proteomes" id="UP000472580"/>
    </source>
</evidence>
<dbReference type="Pfam" id="PF04230">
    <property type="entry name" value="PS_pyruv_trans"/>
    <property type="match status" value="1"/>
</dbReference>
<name>A0A6L6YG15_9BURK</name>
<accession>A0A6L6YG15</accession>
<reference evidence="2 3" key="1">
    <citation type="submission" date="2019-12" db="EMBL/GenBank/DDBJ databases">
        <title>Microbes associate with the intestines of laboratory mice.</title>
        <authorList>
            <person name="Navarre W."/>
            <person name="Wong E."/>
        </authorList>
    </citation>
    <scope>NUCLEOTIDE SEQUENCE [LARGE SCALE GENOMIC DNA]</scope>
    <source>
        <strain evidence="2 3">NM82_D38</strain>
    </source>
</reference>
<evidence type="ECO:0000259" key="1">
    <source>
        <dbReference type="Pfam" id="PF04230"/>
    </source>
</evidence>
<sequence length="233" mass="26786">MNQPFDLKRKYLPRQGASLPSVAFSEGSSFYAILICHVTFSLRSTNSFQTLRNAGLDMSNATLTQDLAYSYPYDSKRLIITLMPINEEQMKELSIILAEAIKTSKTKWLVNLLPFCLQCDCDLPSLKKLAVLLDIQNIKVEVLLKIANEEAIISFFKGTDVFVNVRYHASLISLRLNKPTISIVWDDYPHYRNKINYLYRDKKENMDIIDSDKLSLNYHDELLSIFGSFLRAI</sequence>
<protein>
    <recommendedName>
        <fullName evidence="1">Polysaccharide pyruvyl transferase domain-containing protein</fullName>
    </recommendedName>
</protein>
<dbReference type="Proteomes" id="UP000472580">
    <property type="component" value="Unassembled WGS sequence"/>
</dbReference>
<dbReference type="InterPro" id="IPR007345">
    <property type="entry name" value="Polysacch_pyruvyl_Trfase"/>
</dbReference>
<organism evidence="2 3">
    <name type="scientific">Parasutterella muris</name>
    <dbReference type="NCBI Taxonomy" id="2565572"/>
    <lineage>
        <taxon>Bacteria</taxon>
        <taxon>Pseudomonadati</taxon>
        <taxon>Pseudomonadota</taxon>
        <taxon>Betaproteobacteria</taxon>
        <taxon>Burkholderiales</taxon>
        <taxon>Sutterellaceae</taxon>
        <taxon>Parasutterella</taxon>
    </lineage>
</organism>
<dbReference type="RefSeq" id="WP_160334897.1">
    <property type="nucleotide sequence ID" value="NZ_WSRP01000010.1"/>
</dbReference>
<dbReference type="EMBL" id="WSRP01000010">
    <property type="protein sequence ID" value="MVX56467.1"/>
    <property type="molecule type" value="Genomic_DNA"/>
</dbReference>
<dbReference type="AlphaFoldDB" id="A0A6L6YG15"/>
<keyword evidence="3" id="KW-1185">Reference proteome</keyword>
<feature type="domain" description="Polysaccharide pyruvyl transferase" evidence="1">
    <location>
        <begin position="39"/>
        <end position="186"/>
    </location>
</feature>
<gene>
    <name evidence="2" type="ORF">E5987_04500</name>
</gene>
<comment type="caution">
    <text evidence="2">The sequence shown here is derived from an EMBL/GenBank/DDBJ whole genome shotgun (WGS) entry which is preliminary data.</text>
</comment>
<proteinExistence type="predicted"/>